<evidence type="ECO:0000313" key="9">
    <source>
        <dbReference type="Proteomes" id="UP001279410"/>
    </source>
</evidence>
<dbReference type="InterPro" id="IPR022151">
    <property type="entry name" value="Sox_N"/>
</dbReference>
<feature type="region of interest" description="Disordered" evidence="6">
    <location>
        <begin position="123"/>
        <end position="309"/>
    </location>
</feature>
<evidence type="ECO:0000256" key="4">
    <source>
        <dbReference type="ARBA" id="ARBA00023163"/>
    </source>
</evidence>
<feature type="region of interest" description="Disordered" evidence="6">
    <location>
        <begin position="1"/>
        <end position="75"/>
    </location>
</feature>
<evidence type="ECO:0000313" key="8">
    <source>
        <dbReference type="EMBL" id="GLD66364.1"/>
    </source>
</evidence>
<feature type="compositionally biased region" description="Polar residues" evidence="6">
    <location>
        <begin position="270"/>
        <end position="282"/>
    </location>
</feature>
<evidence type="ECO:0000256" key="5">
    <source>
        <dbReference type="ARBA" id="ARBA00023242"/>
    </source>
</evidence>
<comment type="caution">
    <text evidence="8">The sequence shown here is derived from an EMBL/GenBank/DDBJ whole genome shotgun (WGS) entry which is preliminary data.</text>
</comment>
<keyword evidence="4" id="KW-0804">Transcription</keyword>
<accession>A0AAD3N7U7</accession>
<feature type="compositionally biased region" description="Low complexity" evidence="6">
    <location>
        <begin position="233"/>
        <end position="266"/>
    </location>
</feature>
<dbReference type="GO" id="GO:0000978">
    <property type="term" value="F:RNA polymerase II cis-regulatory region sequence-specific DNA binding"/>
    <property type="evidence" value="ECO:0007669"/>
    <property type="project" value="TreeGrafter"/>
</dbReference>
<keyword evidence="2" id="KW-0805">Transcription regulation</keyword>
<feature type="domain" description="Sox developmental protein N-terminal" evidence="7">
    <location>
        <begin position="38"/>
        <end position="95"/>
    </location>
</feature>
<feature type="region of interest" description="Disordered" evidence="6">
    <location>
        <begin position="360"/>
        <end position="379"/>
    </location>
</feature>
<feature type="compositionally biased region" description="Basic and acidic residues" evidence="6">
    <location>
        <begin position="160"/>
        <end position="194"/>
    </location>
</feature>
<proteinExistence type="predicted"/>
<evidence type="ECO:0000256" key="3">
    <source>
        <dbReference type="ARBA" id="ARBA00023125"/>
    </source>
</evidence>
<dbReference type="PANTHER" id="PTHR45803">
    <property type="entry name" value="SOX100B"/>
    <property type="match status" value="1"/>
</dbReference>
<organism evidence="8 9">
    <name type="scientific">Lates japonicus</name>
    <name type="common">Japanese lates</name>
    <dbReference type="NCBI Taxonomy" id="270547"/>
    <lineage>
        <taxon>Eukaryota</taxon>
        <taxon>Metazoa</taxon>
        <taxon>Chordata</taxon>
        <taxon>Craniata</taxon>
        <taxon>Vertebrata</taxon>
        <taxon>Euteleostomi</taxon>
        <taxon>Actinopterygii</taxon>
        <taxon>Neopterygii</taxon>
        <taxon>Teleostei</taxon>
        <taxon>Neoteleostei</taxon>
        <taxon>Acanthomorphata</taxon>
        <taxon>Carangaria</taxon>
        <taxon>Carangaria incertae sedis</taxon>
        <taxon>Centropomidae</taxon>
        <taxon>Lates</taxon>
    </lineage>
</organism>
<name>A0AAD3N7U7_LATJO</name>
<dbReference type="EMBL" id="BRZM01000091">
    <property type="protein sequence ID" value="GLD66364.1"/>
    <property type="molecule type" value="Genomic_DNA"/>
</dbReference>
<evidence type="ECO:0000256" key="2">
    <source>
        <dbReference type="ARBA" id="ARBA00023015"/>
    </source>
</evidence>
<protein>
    <submittedName>
        <fullName evidence="8">Transcription factor Sox-10-like protein</fullName>
    </submittedName>
</protein>
<sequence>MSGEAQPVEAELSPGGQTMVLAVTDSAGRRPTGLASDQAASSSWPRCATDGSRDDGGRSRGKSDRKKTIVSRSVSEAVSQVLDGCDWTLDPVPVRVNSRASGPVKRPMNAFMRPFIEEAEAGETAQEGYPEYKYQPGGAKSGRLAPARQGHSPPPHHSKDRLQSGKLSDTKRDGAARAAEIRGQEPSRGGELKVHPVGPSPVPPSNSHPRGGAEPRADPRPASYASPWPPPAGLRLAIQTAAAAAPGLPSSSDPLSRSRRSPASGATTLRYKSSPSSGTHVTYAQPPSLGSGFPSVASRAPVLSSTRSPGTGAYYALKPGPGLYSSLLLHGPYTGASVHTTMETPPVWPLTAPHWEQPVYTTHSQDLEGDQLSRGNMGR</sequence>
<dbReference type="Pfam" id="PF12444">
    <property type="entry name" value="Sox_N"/>
    <property type="match status" value="1"/>
</dbReference>
<dbReference type="AlphaFoldDB" id="A0AAD3N7U7"/>
<evidence type="ECO:0000256" key="1">
    <source>
        <dbReference type="ARBA" id="ARBA00004123"/>
    </source>
</evidence>
<dbReference type="Proteomes" id="UP001279410">
    <property type="component" value="Unassembled WGS sequence"/>
</dbReference>
<reference evidence="8" key="1">
    <citation type="submission" date="2022-08" db="EMBL/GenBank/DDBJ databases">
        <title>Genome sequencing of akame (Lates japonicus).</title>
        <authorList>
            <person name="Hashiguchi Y."/>
            <person name="Takahashi H."/>
        </authorList>
    </citation>
    <scope>NUCLEOTIDE SEQUENCE</scope>
    <source>
        <strain evidence="8">Kochi</strain>
    </source>
</reference>
<evidence type="ECO:0000256" key="6">
    <source>
        <dbReference type="SAM" id="MobiDB-lite"/>
    </source>
</evidence>
<dbReference type="GO" id="GO:0005634">
    <property type="term" value="C:nucleus"/>
    <property type="evidence" value="ECO:0007669"/>
    <property type="project" value="UniProtKB-SubCell"/>
</dbReference>
<dbReference type="InterPro" id="IPR050917">
    <property type="entry name" value="SOX_TF"/>
</dbReference>
<dbReference type="PANTHER" id="PTHR45803:SF5">
    <property type="entry name" value="SOX100B"/>
    <property type="match status" value="1"/>
</dbReference>
<keyword evidence="5" id="KW-0539">Nucleus</keyword>
<feature type="compositionally biased region" description="Basic and acidic residues" evidence="6">
    <location>
        <begin position="51"/>
        <end position="62"/>
    </location>
</feature>
<keyword evidence="3" id="KW-0238">DNA-binding</keyword>
<dbReference type="GO" id="GO:0000981">
    <property type="term" value="F:DNA-binding transcription factor activity, RNA polymerase II-specific"/>
    <property type="evidence" value="ECO:0007669"/>
    <property type="project" value="TreeGrafter"/>
</dbReference>
<gene>
    <name evidence="8" type="ORF">AKAME5_001776100</name>
</gene>
<comment type="subcellular location">
    <subcellularLocation>
        <location evidence="1">Nucleus</location>
    </subcellularLocation>
</comment>
<keyword evidence="9" id="KW-1185">Reference proteome</keyword>
<evidence type="ECO:0000259" key="7">
    <source>
        <dbReference type="Pfam" id="PF12444"/>
    </source>
</evidence>